<dbReference type="GO" id="GO:0036430">
    <property type="term" value="F:CMP kinase activity"/>
    <property type="evidence" value="ECO:0007669"/>
    <property type="project" value="RHEA"/>
</dbReference>
<dbReference type="CDD" id="cd02020">
    <property type="entry name" value="CMPK"/>
    <property type="match status" value="1"/>
</dbReference>
<organism evidence="10 11">
    <name type="scientific">Pararhodospirillum photometricum DSM 122</name>
    <dbReference type="NCBI Taxonomy" id="1150469"/>
    <lineage>
        <taxon>Bacteria</taxon>
        <taxon>Pseudomonadati</taxon>
        <taxon>Pseudomonadota</taxon>
        <taxon>Alphaproteobacteria</taxon>
        <taxon>Rhodospirillales</taxon>
        <taxon>Rhodospirillaceae</taxon>
        <taxon>Pararhodospirillum</taxon>
    </lineage>
</organism>
<evidence type="ECO:0000256" key="4">
    <source>
        <dbReference type="ARBA" id="ARBA00022777"/>
    </source>
</evidence>
<comment type="catalytic activity">
    <reaction evidence="7 8">
        <text>CMP + ATP = CDP + ADP</text>
        <dbReference type="Rhea" id="RHEA:11600"/>
        <dbReference type="ChEBI" id="CHEBI:30616"/>
        <dbReference type="ChEBI" id="CHEBI:58069"/>
        <dbReference type="ChEBI" id="CHEBI:60377"/>
        <dbReference type="ChEBI" id="CHEBI:456216"/>
        <dbReference type="EC" id="2.7.4.25"/>
    </reaction>
</comment>
<evidence type="ECO:0000313" key="11">
    <source>
        <dbReference type="Proteomes" id="UP000033220"/>
    </source>
</evidence>
<protein>
    <recommendedName>
        <fullName evidence="8">Cytidylate kinase</fullName>
        <shortName evidence="8">CK</shortName>
        <ecNumber evidence="8">2.7.4.25</ecNumber>
    </recommendedName>
    <alternativeName>
        <fullName evidence="8">Cytidine monophosphate kinase</fullName>
        <shortName evidence="8">CMP kinase</shortName>
    </alternativeName>
</protein>
<dbReference type="STRING" id="1150469.RSPPHO_02192"/>
<dbReference type="SUPFAM" id="SSF52540">
    <property type="entry name" value="P-loop containing nucleoside triphosphate hydrolases"/>
    <property type="match status" value="1"/>
</dbReference>
<dbReference type="AlphaFoldDB" id="H6SLF3"/>
<keyword evidence="2 8" id="KW-0808">Transferase</keyword>
<evidence type="ECO:0000259" key="9">
    <source>
        <dbReference type="Pfam" id="PF02224"/>
    </source>
</evidence>
<comment type="similarity">
    <text evidence="1 8">Belongs to the cytidylate kinase family. Type 1 subfamily.</text>
</comment>
<accession>H6SLF3</accession>
<evidence type="ECO:0000256" key="3">
    <source>
        <dbReference type="ARBA" id="ARBA00022741"/>
    </source>
</evidence>
<proteinExistence type="inferred from homology"/>
<dbReference type="Gene3D" id="3.40.50.300">
    <property type="entry name" value="P-loop containing nucleotide triphosphate hydrolases"/>
    <property type="match status" value="1"/>
</dbReference>
<dbReference type="NCBIfam" id="TIGR00017">
    <property type="entry name" value="cmk"/>
    <property type="match status" value="1"/>
</dbReference>
<evidence type="ECO:0000256" key="2">
    <source>
        <dbReference type="ARBA" id="ARBA00022679"/>
    </source>
</evidence>
<evidence type="ECO:0000256" key="6">
    <source>
        <dbReference type="ARBA" id="ARBA00047615"/>
    </source>
</evidence>
<dbReference type="GO" id="GO:0006220">
    <property type="term" value="P:pyrimidine nucleotide metabolic process"/>
    <property type="evidence" value="ECO:0007669"/>
    <property type="project" value="UniProtKB-UniRule"/>
</dbReference>
<dbReference type="GO" id="GO:0005524">
    <property type="term" value="F:ATP binding"/>
    <property type="evidence" value="ECO:0007669"/>
    <property type="project" value="UniProtKB-UniRule"/>
</dbReference>
<comment type="subcellular location">
    <subcellularLocation>
        <location evidence="8">Cytoplasm</location>
    </subcellularLocation>
</comment>
<dbReference type="EC" id="2.7.4.25" evidence="8"/>
<dbReference type="InterPro" id="IPR027417">
    <property type="entry name" value="P-loop_NTPase"/>
</dbReference>
<dbReference type="EMBL" id="HE663493">
    <property type="protein sequence ID" value="CCG08818.1"/>
    <property type="molecule type" value="Genomic_DNA"/>
</dbReference>
<evidence type="ECO:0000256" key="8">
    <source>
        <dbReference type="HAMAP-Rule" id="MF_00238"/>
    </source>
</evidence>
<dbReference type="OrthoDB" id="9807434at2"/>
<feature type="binding site" evidence="8">
    <location>
        <begin position="7"/>
        <end position="15"/>
    </location>
    <ligand>
        <name>ATP</name>
        <dbReference type="ChEBI" id="CHEBI:30616"/>
    </ligand>
</feature>
<evidence type="ECO:0000256" key="1">
    <source>
        <dbReference type="ARBA" id="ARBA00009427"/>
    </source>
</evidence>
<dbReference type="GO" id="GO:0036431">
    <property type="term" value="F:dCMP kinase activity"/>
    <property type="evidence" value="ECO:0007669"/>
    <property type="project" value="InterPro"/>
</dbReference>
<dbReference type="HAMAP" id="MF_00238">
    <property type="entry name" value="Cytidyl_kinase_type1"/>
    <property type="match status" value="1"/>
</dbReference>
<name>H6SLF3_PARPM</name>
<evidence type="ECO:0000256" key="5">
    <source>
        <dbReference type="ARBA" id="ARBA00022840"/>
    </source>
</evidence>
<dbReference type="eggNOG" id="COG0283">
    <property type="taxonomic scope" value="Bacteria"/>
</dbReference>
<keyword evidence="5 8" id="KW-0067">ATP-binding</keyword>
<keyword evidence="8" id="KW-0963">Cytoplasm</keyword>
<dbReference type="Pfam" id="PF02224">
    <property type="entry name" value="Cytidylate_kin"/>
    <property type="match status" value="1"/>
</dbReference>
<comment type="catalytic activity">
    <reaction evidence="6 8">
        <text>dCMP + ATP = dCDP + ADP</text>
        <dbReference type="Rhea" id="RHEA:25094"/>
        <dbReference type="ChEBI" id="CHEBI:30616"/>
        <dbReference type="ChEBI" id="CHEBI:57566"/>
        <dbReference type="ChEBI" id="CHEBI:58593"/>
        <dbReference type="ChEBI" id="CHEBI:456216"/>
        <dbReference type="EC" id="2.7.4.25"/>
    </reaction>
</comment>
<evidence type="ECO:0000256" key="7">
    <source>
        <dbReference type="ARBA" id="ARBA00048478"/>
    </source>
</evidence>
<feature type="domain" description="Cytidylate kinase" evidence="9">
    <location>
        <begin position="3"/>
        <end position="198"/>
    </location>
</feature>
<dbReference type="Proteomes" id="UP000033220">
    <property type="component" value="Chromosome DSM 122"/>
</dbReference>
<reference evidence="10 11" key="1">
    <citation type="submission" date="2012-02" db="EMBL/GenBank/DDBJ databases">
        <title>Shotgun genome sequence of Phaeospirillum photometricum DSM 122.</title>
        <authorList>
            <person name="Duquesne K."/>
            <person name="Sturgis J."/>
        </authorList>
    </citation>
    <scope>NUCLEOTIDE SEQUENCE [LARGE SCALE GENOMIC DNA]</scope>
    <source>
        <strain evidence="11">DSM122</strain>
    </source>
</reference>
<dbReference type="InterPro" id="IPR003136">
    <property type="entry name" value="Cytidylate_kin"/>
</dbReference>
<keyword evidence="4 8" id="KW-0418">Kinase</keyword>
<evidence type="ECO:0000313" key="10">
    <source>
        <dbReference type="EMBL" id="CCG08818.1"/>
    </source>
</evidence>
<sequence length="206" mass="21602">MIIAIDGPAAAGKGTLSRRLAADLGYAHLDTGKLYRAVGMAVLRAGGDPSDPRQAEAAARALDLTTLGDPVLTTDTAGQAASKVAALEGVRAALLDLQRRFAATPPGAVLDGRDIGTVVCPDADVKVFVTASLEVRAQRRFLELRQNGLDVKEDDVVRDMRERDERDRSRSVAPLVPADDAVVLDTSTLTADQALAAVHALLALKG</sequence>
<dbReference type="PATRIC" id="fig|1150469.3.peg.2465"/>
<dbReference type="HOGENOM" id="CLU_079959_0_1_5"/>
<keyword evidence="11" id="KW-1185">Reference proteome</keyword>
<dbReference type="RefSeq" id="WP_014415452.1">
    <property type="nucleotide sequence ID" value="NC_017059.1"/>
</dbReference>
<gene>
    <name evidence="8 10" type="primary">cmk</name>
    <name evidence="10" type="ORF">RSPPHO_02192</name>
</gene>
<dbReference type="InterPro" id="IPR011994">
    <property type="entry name" value="Cytidylate_kinase_dom"/>
</dbReference>
<dbReference type="GO" id="GO:0005737">
    <property type="term" value="C:cytoplasm"/>
    <property type="evidence" value="ECO:0007669"/>
    <property type="project" value="UniProtKB-SubCell"/>
</dbReference>
<dbReference type="KEGG" id="rpm:RSPPHO_02192"/>
<keyword evidence="3 8" id="KW-0547">Nucleotide-binding</keyword>